<reference evidence="2 3" key="1">
    <citation type="journal article" date="2020" name="Phytopathology">
        <title>Genome Sequence Resources of Colletotrichum truncatum, C. plurivorum, C. musicola, and C. sojae: Four Species Pathogenic to Soybean (Glycine max).</title>
        <authorList>
            <person name="Rogerio F."/>
            <person name="Boufleur T.R."/>
            <person name="Ciampi-Guillardi M."/>
            <person name="Sukno S.A."/>
            <person name="Thon M.R."/>
            <person name="Massola Junior N.S."/>
            <person name="Baroncelli R."/>
        </authorList>
    </citation>
    <scope>NUCLEOTIDE SEQUENCE [LARGE SCALE GENOMIC DNA]</scope>
    <source>
        <strain evidence="2 3">LFN0009</strain>
    </source>
</reference>
<dbReference type="Proteomes" id="UP000652219">
    <property type="component" value="Unassembled WGS sequence"/>
</dbReference>
<feature type="compositionally biased region" description="Low complexity" evidence="1">
    <location>
        <begin position="87"/>
        <end position="99"/>
    </location>
</feature>
<feature type="region of interest" description="Disordered" evidence="1">
    <location>
        <begin position="12"/>
        <end position="116"/>
    </location>
</feature>
<name>A0A8H6JAP2_9PEZI</name>
<evidence type="ECO:0000313" key="3">
    <source>
        <dbReference type="Proteomes" id="UP000652219"/>
    </source>
</evidence>
<dbReference type="EMBL" id="WIGN01000099">
    <property type="protein sequence ID" value="KAF6809575.1"/>
    <property type="molecule type" value="Genomic_DNA"/>
</dbReference>
<evidence type="ECO:0000256" key="1">
    <source>
        <dbReference type="SAM" id="MobiDB-lite"/>
    </source>
</evidence>
<proteinExistence type="predicted"/>
<sequence length="116" mass="11768">MAAAILSYGLAPASALDTPRPASPVLQQPPHGQSILSKYAVDVRAGPEQPHNALDTIDPDPNLTFRLGSPARDLQSARSDGAPPQPRAASDLSPPSASAGGTGGKPLANAKIDAQD</sequence>
<organism evidence="2 3">
    <name type="scientific">Colletotrichum sojae</name>
    <dbReference type="NCBI Taxonomy" id="2175907"/>
    <lineage>
        <taxon>Eukaryota</taxon>
        <taxon>Fungi</taxon>
        <taxon>Dikarya</taxon>
        <taxon>Ascomycota</taxon>
        <taxon>Pezizomycotina</taxon>
        <taxon>Sordariomycetes</taxon>
        <taxon>Hypocreomycetidae</taxon>
        <taxon>Glomerellales</taxon>
        <taxon>Glomerellaceae</taxon>
        <taxon>Colletotrichum</taxon>
        <taxon>Colletotrichum orchidearum species complex</taxon>
    </lineage>
</organism>
<evidence type="ECO:0000313" key="2">
    <source>
        <dbReference type="EMBL" id="KAF6809575.1"/>
    </source>
</evidence>
<protein>
    <submittedName>
        <fullName evidence="2">Uncharacterized protein</fullName>
    </submittedName>
</protein>
<accession>A0A8H6JAP2</accession>
<gene>
    <name evidence="2" type="ORF">CSOJ01_06866</name>
</gene>
<keyword evidence="3" id="KW-1185">Reference proteome</keyword>
<comment type="caution">
    <text evidence="2">The sequence shown here is derived from an EMBL/GenBank/DDBJ whole genome shotgun (WGS) entry which is preliminary data.</text>
</comment>
<dbReference type="AlphaFoldDB" id="A0A8H6JAP2"/>